<feature type="domain" description="Myb-like" evidence="8">
    <location>
        <begin position="93"/>
        <end position="139"/>
    </location>
</feature>
<evidence type="ECO:0000256" key="5">
    <source>
        <dbReference type="ARBA" id="ARBA00023163"/>
    </source>
</evidence>
<gene>
    <name evidence="10" type="ORF">F3Y22_tig00111799pilonHSYRG00020</name>
</gene>
<feature type="domain" description="HTH myb-type" evidence="9">
    <location>
        <begin position="93"/>
        <end position="139"/>
    </location>
</feature>
<dbReference type="EMBL" id="VEPZ02001432">
    <property type="protein sequence ID" value="KAE8673223.1"/>
    <property type="molecule type" value="Genomic_DNA"/>
</dbReference>
<keyword evidence="4" id="KW-0238">DNA-binding</keyword>
<dbReference type="CDD" id="cd00167">
    <property type="entry name" value="SANT"/>
    <property type="match status" value="2"/>
</dbReference>
<evidence type="ECO:0000313" key="11">
    <source>
        <dbReference type="Proteomes" id="UP000436088"/>
    </source>
</evidence>
<dbReference type="InterPro" id="IPR050560">
    <property type="entry name" value="MYB_TF"/>
</dbReference>
<dbReference type="PROSITE" id="PS51294">
    <property type="entry name" value="HTH_MYB"/>
    <property type="match status" value="2"/>
</dbReference>
<name>A0A6A2XC91_HIBSY</name>
<keyword evidence="6" id="KW-0539">Nucleus</keyword>
<reference evidence="10" key="1">
    <citation type="submission" date="2019-09" db="EMBL/GenBank/DDBJ databases">
        <title>Draft genome information of white flower Hibiscus syriacus.</title>
        <authorList>
            <person name="Kim Y.-M."/>
        </authorList>
    </citation>
    <scope>NUCLEOTIDE SEQUENCE [LARGE SCALE GENOMIC DNA]</scope>
    <source>
        <strain evidence="10">YM2019G1</strain>
    </source>
</reference>
<dbReference type="AlphaFoldDB" id="A0A6A2XC91"/>
<proteinExistence type="predicted"/>
<feature type="transmembrane region" description="Helical" evidence="7">
    <location>
        <begin position="295"/>
        <end position="315"/>
    </location>
</feature>
<dbReference type="GO" id="GO:0000978">
    <property type="term" value="F:RNA polymerase II cis-regulatory region sequence-specific DNA binding"/>
    <property type="evidence" value="ECO:0007669"/>
    <property type="project" value="TreeGrafter"/>
</dbReference>
<dbReference type="PANTHER" id="PTHR45614:SF175">
    <property type="entry name" value="TRANSCRIPTION FACTOR MYB105-RELATED"/>
    <property type="match status" value="1"/>
</dbReference>
<dbReference type="InterPro" id="IPR001005">
    <property type="entry name" value="SANT/Myb"/>
</dbReference>
<feature type="domain" description="Myb-like" evidence="8">
    <location>
        <begin position="150"/>
        <end position="189"/>
    </location>
</feature>
<feature type="domain" description="HTH myb-type" evidence="9">
    <location>
        <begin position="140"/>
        <end position="193"/>
    </location>
</feature>
<comment type="caution">
    <text evidence="10">The sequence shown here is derived from an EMBL/GenBank/DDBJ whole genome shotgun (WGS) entry which is preliminary data.</text>
</comment>
<evidence type="ECO:0000256" key="2">
    <source>
        <dbReference type="ARBA" id="ARBA00022737"/>
    </source>
</evidence>
<dbReference type="SMART" id="SM00717">
    <property type="entry name" value="SANT"/>
    <property type="match status" value="2"/>
</dbReference>
<dbReference type="SUPFAM" id="SSF46689">
    <property type="entry name" value="Homeodomain-like"/>
    <property type="match status" value="1"/>
</dbReference>
<evidence type="ECO:0000259" key="9">
    <source>
        <dbReference type="PROSITE" id="PS51294"/>
    </source>
</evidence>
<dbReference type="GO" id="GO:0000981">
    <property type="term" value="F:DNA-binding transcription factor activity, RNA polymerase II-specific"/>
    <property type="evidence" value="ECO:0007669"/>
    <property type="project" value="TreeGrafter"/>
</dbReference>
<evidence type="ECO:0000256" key="6">
    <source>
        <dbReference type="ARBA" id="ARBA00023242"/>
    </source>
</evidence>
<accession>A0A6A2XC91</accession>
<keyword evidence="7" id="KW-0472">Membrane</keyword>
<keyword evidence="11" id="KW-1185">Reference proteome</keyword>
<evidence type="ECO:0000259" key="8">
    <source>
        <dbReference type="PROSITE" id="PS50090"/>
    </source>
</evidence>
<keyword evidence="7" id="KW-1133">Transmembrane helix</keyword>
<sequence length="327" mass="36832">MGSISISPNYGIEGSSVSYAQESERASWGYRFTGSCKARSFDESHSSGVVEGQGTDCSDRTVNLNAHLNEENSNENVVSGKETDSGQTKLCARGQWRSAKDAKLKELVALYGPQNWNLIAEKLEGRSGKSCRLRWFNQLDPRNNRRAFTEEEESLMQAHRLYGNKWAMIARLFPGRTDNAVKNHWNLIIARKYREQSSAYRRRKLSQSVYKRMEEAKAEPPAPYCLDILNRRLGTISQYQFGTFSGGSDAGVNGCSNVSPHMTSDVPHYDGFSAQQAPFDFFPVGWVSLCSTSKAFFIMGLSAFWFFCCFSLVIFMETHLEFLTTAL</sequence>
<dbReference type="InterPro" id="IPR009057">
    <property type="entry name" value="Homeodomain-like_sf"/>
</dbReference>
<dbReference type="Pfam" id="PF00249">
    <property type="entry name" value="Myb_DNA-binding"/>
    <property type="match status" value="2"/>
</dbReference>
<dbReference type="Proteomes" id="UP000436088">
    <property type="component" value="Unassembled WGS sequence"/>
</dbReference>
<evidence type="ECO:0000256" key="3">
    <source>
        <dbReference type="ARBA" id="ARBA00023015"/>
    </source>
</evidence>
<evidence type="ECO:0000256" key="1">
    <source>
        <dbReference type="ARBA" id="ARBA00004123"/>
    </source>
</evidence>
<dbReference type="PANTHER" id="PTHR45614">
    <property type="entry name" value="MYB PROTEIN-RELATED"/>
    <property type="match status" value="1"/>
</dbReference>
<evidence type="ECO:0000313" key="10">
    <source>
        <dbReference type="EMBL" id="KAE8673223.1"/>
    </source>
</evidence>
<dbReference type="Gene3D" id="1.10.10.60">
    <property type="entry name" value="Homeodomain-like"/>
    <property type="match status" value="2"/>
</dbReference>
<keyword evidence="7" id="KW-0812">Transmembrane</keyword>
<comment type="subcellular location">
    <subcellularLocation>
        <location evidence="1">Nucleus</location>
    </subcellularLocation>
</comment>
<evidence type="ECO:0000256" key="7">
    <source>
        <dbReference type="SAM" id="Phobius"/>
    </source>
</evidence>
<dbReference type="InterPro" id="IPR017930">
    <property type="entry name" value="Myb_dom"/>
</dbReference>
<keyword evidence="2" id="KW-0677">Repeat</keyword>
<keyword evidence="5" id="KW-0804">Transcription</keyword>
<keyword evidence="3" id="KW-0805">Transcription regulation</keyword>
<evidence type="ECO:0000256" key="4">
    <source>
        <dbReference type="ARBA" id="ARBA00023125"/>
    </source>
</evidence>
<protein>
    <submittedName>
        <fullName evidence="10">Transcription factor MYB44</fullName>
    </submittedName>
</protein>
<dbReference type="GO" id="GO:0005634">
    <property type="term" value="C:nucleus"/>
    <property type="evidence" value="ECO:0007669"/>
    <property type="project" value="UniProtKB-SubCell"/>
</dbReference>
<dbReference type="FunFam" id="1.10.10.60:FF:000060">
    <property type="entry name" value="MYB transcription factor"/>
    <property type="match status" value="1"/>
</dbReference>
<dbReference type="PROSITE" id="PS50090">
    <property type="entry name" value="MYB_LIKE"/>
    <property type="match status" value="2"/>
</dbReference>
<organism evidence="10 11">
    <name type="scientific">Hibiscus syriacus</name>
    <name type="common">Rose of Sharon</name>
    <dbReference type="NCBI Taxonomy" id="106335"/>
    <lineage>
        <taxon>Eukaryota</taxon>
        <taxon>Viridiplantae</taxon>
        <taxon>Streptophyta</taxon>
        <taxon>Embryophyta</taxon>
        <taxon>Tracheophyta</taxon>
        <taxon>Spermatophyta</taxon>
        <taxon>Magnoliopsida</taxon>
        <taxon>eudicotyledons</taxon>
        <taxon>Gunneridae</taxon>
        <taxon>Pentapetalae</taxon>
        <taxon>rosids</taxon>
        <taxon>malvids</taxon>
        <taxon>Malvales</taxon>
        <taxon>Malvaceae</taxon>
        <taxon>Malvoideae</taxon>
        <taxon>Hibiscus</taxon>
    </lineage>
</organism>